<comment type="subunit">
    <text evidence="2">Heterodimer of SbcC and SbcD.</text>
</comment>
<evidence type="ECO:0000313" key="6">
    <source>
        <dbReference type="Proteomes" id="UP000559962"/>
    </source>
</evidence>
<organism evidence="5 6">
    <name type="scientific">Pseudolactococcus chungangensis</name>
    <dbReference type="NCBI Taxonomy" id="451457"/>
    <lineage>
        <taxon>Bacteria</taxon>
        <taxon>Bacillati</taxon>
        <taxon>Bacillota</taxon>
        <taxon>Bacilli</taxon>
        <taxon>Lactobacillales</taxon>
        <taxon>Streptococcaceae</taxon>
        <taxon>Pseudolactococcus</taxon>
    </lineage>
</organism>
<dbReference type="PANTHER" id="PTHR32114:SF2">
    <property type="entry name" value="ABC TRANSPORTER ABCH.3"/>
    <property type="match status" value="1"/>
</dbReference>
<dbReference type="EMBL" id="JAAYVO010000146">
    <property type="protein sequence ID" value="NLH36435.1"/>
    <property type="molecule type" value="Genomic_DNA"/>
</dbReference>
<evidence type="ECO:0000256" key="1">
    <source>
        <dbReference type="ARBA" id="ARBA00006930"/>
    </source>
</evidence>
<sequence>MAKLSRITIYGFRGIRNELQINLQPHTNALNLVLSGENGKGKSSFVDALEWFFHDTVSHLRREGCQENAYRHYRLPDNEEAFVRIETTDTTINGDKRLSLVQDANNNPRPRVRWQTRGANLDNHLTFSRSENIIIRHAQLKDFINKTKTEKLNAVSSIIGFDVVPQTRDTLTRVKNGLTNDQTYLRAEGSIAEKVRDIFRITEPIMGSTTDIPSVVFGSAEVMRQQIGGGIEITDLETYRQCLGVIAFEDNTVARQQSLSYRQHHSQISHLRLDERLLQRYNSFAENVKALLEKSDILEKLVLSQLYQTGAEILEINPEMKSCPLCGAEINYQELLDHIRNELEGFKEISLNQESLKKEGAEVLTDLNATITVLTKGLSYVAGAKLPEIDAWMRSCDLVRTLLAKSVKNINDFLTKPSSVISVTDDEVQLVGNYQTETDKLLNEIQDLINGLKETDEESARATTTVNFRSLLEHYERWLSLCEQKQRYDIQIAALDTMIRALEQTERNEFNNVLNHISADVNDFYVCLHPDEGFDQLKLSSTQDRGL</sequence>
<comment type="caution">
    <text evidence="5">The sequence shown here is derived from an EMBL/GenBank/DDBJ whole genome shotgun (WGS) entry which is preliminary data.</text>
</comment>
<dbReference type="Gene3D" id="3.40.50.300">
    <property type="entry name" value="P-loop containing nucleotide triphosphate hydrolases"/>
    <property type="match status" value="1"/>
</dbReference>
<accession>A0A847J3V7</accession>
<dbReference type="PANTHER" id="PTHR32114">
    <property type="entry name" value="ABC TRANSPORTER ABCH.3"/>
    <property type="match status" value="1"/>
</dbReference>
<dbReference type="InterPro" id="IPR038729">
    <property type="entry name" value="Rad50/SbcC_AAA"/>
</dbReference>
<dbReference type="Pfam" id="PF13476">
    <property type="entry name" value="AAA_23"/>
    <property type="match status" value="1"/>
</dbReference>
<gene>
    <name evidence="5" type="ORF">GX453_10540</name>
</gene>
<reference evidence="5 6" key="1">
    <citation type="journal article" date="2020" name="Biotechnol. Biofuels">
        <title>New insights from the biogas microbiome by comprehensive genome-resolved metagenomics of nearly 1600 species originating from multiple anaerobic digesters.</title>
        <authorList>
            <person name="Campanaro S."/>
            <person name="Treu L."/>
            <person name="Rodriguez-R L.M."/>
            <person name="Kovalovszki A."/>
            <person name="Ziels R.M."/>
            <person name="Maus I."/>
            <person name="Zhu X."/>
            <person name="Kougias P.G."/>
            <person name="Basile A."/>
            <person name="Luo G."/>
            <person name="Schluter A."/>
            <person name="Konstantinidis K.T."/>
            <person name="Angelidaki I."/>
        </authorList>
    </citation>
    <scope>NUCLEOTIDE SEQUENCE [LARGE SCALE GENOMIC DNA]</scope>
    <source>
        <strain evidence="5">AS27yjCOA_61</strain>
    </source>
</reference>
<name>A0A847J3V7_9LACT</name>
<protein>
    <recommendedName>
        <fullName evidence="3">Nuclease SbcCD subunit C</fullName>
    </recommendedName>
</protein>
<evidence type="ECO:0000259" key="4">
    <source>
        <dbReference type="Pfam" id="PF13476"/>
    </source>
</evidence>
<evidence type="ECO:0000256" key="2">
    <source>
        <dbReference type="ARBA" id="ARBA00011322"/>
    </source>
</evidence>
<feature type="domain" description="Rad50/SbcC-type AAA" evidence="4">
    <location>
        <begin position="6"/>
        <end position="153"/>
    </location>
</feature>
<dbReference type="AlphaFoldDB" id="A0A847J3V7"/>
<dbReference type="Proteomes" id="UP000559962">
    <property type="component" value="Unassembled WGS sequence"/>
</dbReference>
<comment type="similarity">
    <text evidence="1">Belongs to the SMC family. SbcC subfamily.</text>
</comment>
<proteinExistence type="inferred from homology"/>
<dbReference type="InterPro" id="IPR027417">
    <property type="entry name" value="P-loop_NTPase"/>
</dbReference>
<feature type="non-terminal residue" evidence="5">
    <location>
        <position position="547"/>
    </location>
</feature>
<dbReference type="SUPFAM" id="SSF52540">
    <property type="entry name" value="P-loop containing nucleoside triphosphate hydrolases"/>
    <property type="match status" value="1"/>
</dbReference>
<evidence type="ECO:0000256" key="3">
    <source>
        <dbReference type="ARBA" id="ARBA00013368"/>
    </source>
</evidence>
<evidence type="ECO:0000313" key="5">
    <source>
        <dbReference type="EMBL" id="NLH36435.1"/>
    </source>
</evidence>